<dbReference type="Proteomes" id="UP001044222">
    <property type="component" value="Chromosome 9"/>
</dbReference>
<gene>
    <name evidence="1" type="ORF">ANANG_G00176730</name>
</gene>
<dbReference type="AlphaFoldDB" id="A0A9D3RTD6"/>
<reference evidence="1" key="1">
    <citation type="submission" date="2021-01" db="EMBL/GenBank/DDBJ databases">
        <title>A chromosome-scale assembly of European eel, Anguilla anguilla.</title>
        <authorList>
            <person name="Henkel C."/>
            <person name="Jong-Raadsen S.A."/>
            <person name="Dufour S."/>
            <person name="Weltzien F.-A."/>
            <person name="Palstra A.P."/>
            <person name="Pelster B."/>
            <person name="Spaink H.P."/>
            <person name="Van Den Thillart G.E."/>
            <person name="Jansen H."/>
            <person name="Zahm M."/>
            <person name="Klopp C."/>
            <person name="Cedric C."/>
            <person name="Louis A."/>
            <person name="Berthelot C."/>
            <person name="Parey E."/>
            <person name="Roest Crollius H."/>
            <person name="Montfort J."/>
            <person name="Robinson-Rechavi M."/>
            <person name="Bucao C."/>
            <person name="Bouchez O."/>
            <person name="Gislard M."/>
            <person name="Lluch J."/>
            <person name="Milhes M."/>
            <person name="Lampietro C."/>
            <person name="Lopez Roques C."/>
            <person name="Donnadieu C."/>
            <person name="Braasch I."/>
            <person name="Desvignes T."/>
            <person name="Postlethwait J."/>
            <person name="Bobe J."/>
            <person name="Guiguen Y."/>
            <person name="Dirks R."/>
        </authorList>
    </citation>
    <scope>NUCLEOTIDE SEQUENCE</scope>
    <source>
        <strain evidence="1">Tag_6206</strain>
        <tissue evidence="1">Liver</tissue>
    </source>
</reference>
<comment type="caution">
    <text evidence="1">The sequence shown here is derived from an EMBL/GenBank/DDBJ whole genome shotgun (WGS) entry which is preliminary data.</text>
</comment>
<evidence type="ECO:0000313" key="2">
    <source>
        <dbReference type="Proteomes" id="UP001044222"/>
    </source>
</evidence>
<keyword evidence="2" id="KW-1185">Reference proteome</keyword>
<evidence type="ECO:0000313" key="1">
    <source>
        <dbReference type="EMBL" id="KAG5842353.1"/>
    </source>
</evidence>
<organism evidence="1 2">
    <name type="scientific">Anguilla anguilla</name>
    <name type="common">European freshwater eel</name>
    <name type="synonym">Muraena anguilla</name>
    <dbReference type="NCBI Taxonomy" id="7936"/>
    <lineage>
        <taxon>Eukaryota</taxon>
        <taxon>Metazoa</taxon>
        <taxon>Chordata</taxon>
        <taxon>Craniata</taxon>
        <taxon>Vertebrata</taxon>
        <taxon>Euteleostomi</taxon>
        <taxon>Actinopterygii</taxon>
        <taxon>Neopterygii</taxon>
        <taxon>Teleostei</taxon>
        <taxon>Anguilliformes</taxon>
        <taxon>Anguillidae</taxon>
        <taxon>Anguilla</taxon>
    </lineage>
</organism>
<proteinExistence type="predicted"/>
<accession>A0A9D3RTD6</accession>
<sequence>MCMECSEQVRSGCWGTSTRRTCTLGPEACDLHHRNIPAQSKSVRRMVNELKVASAVDFLIFRKQQFEIMFALPEAPPSDVISWMRQLRISGKYRSLHF</sequence>
<dbReference type="EMBL" id="JAFIRN010000009">
    <property type="protein sequence ID" value="KAG5842353.1"/>
    <property type="molecule type" value="Genomic_DNA"/>
</dbReference>
<protein>
    <submittedName>
        <fullName evidence="1">Uncharacterized protein</fullName>
    </submittedName>
</protein>
<name>A0A9D3RTD6_ANGAN</name>